<reference evidence="1 2" key="1">
    <citation type="submission" date="2018-10" db="EMBL/GenBank/DDBJ databases">
        <authorList>
            <person name="Perry B.J."/>
            <person name="Sullivan J.T."/>
            <person name="Murphy R.J.T."/>
            <person name="Ramsay J.P."/>
            <person name="Ronson C.W."/>
        </authorList>
    </citation>
    <scope>NUCLEOTIDE SEQUENCE [LARGE SCALE GENOMIC DNA]</scope>
    <source>
        <strain evidence="1 2">R88b</strain>
    </source>
</reference>
<proteinExistence type="predicted"/>
<gene>
    <name evidence="1" type="ORF">EB235_06375</name>
</gene>
<sequence length="58" mass="5868">MRSVSPPSGLPAISPSRGEIGCGVACANLQCLRMSATPRLLISPLEGEMPGRAEGGTS</sequence>
<dbReference type="EMBL" id="CP033367">
    <property type="protein sequence ID" value="QKD01174.1"/>
    <property type="molecule type" value="Genomic_DNA"/>
</dbReference>
<evidence type="ECO:0000313" key="1">
    <source>
        <dbReference type="EMBL" id="QKD01174.1"/>
    </source>
</evidence>
<accession>A0A6M7WMN6</accession>
<dbReference type="Proteomes" id="UP000503017">
    <property type="component" value="Chromosome"/>
</dbReference>
<evidence type="ECO:0000313" key="2">
    <source>
        <dbReference type="Proteomes" id="UP000503017"/>
    </source>
</evidence>
<dbReference type="AlphaFoldDB" id="A0A6M7WMN6"/>
<name>A0A6M7WMN6_RHILI</name>
<organism evidence="1 2">
    <name type="scientific">Mesorhizobium loti R88b</name>
    <dbReference type="NCBI Taxonomy" id="935548"/>
    <lineage>
        <taxon>Bacteria</taxon>
        <taxon>Pseudomonadati</taxon>
        <taxon>Pseudomonadota</taxon>
        <taxon>Alphaproteobacteria</taxon>
        <taxon>Hyphomicrobiales</taxon>
        <taxon>Phyllobacteriaceae</taxon>
        <taxon>Mesorhizobium</taxon>
    </lineage>
</organism>
<protein>
    <submittedName>
        <fullName evidence="1">Propionyl-coenzyme A carboxylase alpha polypeptide</fullName>
    </submittedName>
</protein>